<gene>
    <name evidence="2" type="ORF">COX53_00130</name>
</gene>
<dbReference type="GO" id="GO:0004113">
    <property type="term" value="F:2',3'-cyclic-nucleotide 3'-phosphodiesterase activity"/>
    <property type="evidence" value="ECO:0007669"/>
    <property type="project" value="TreeGrafter"/>
</dbReference>
<protein>
    <submittedName>
        <fullName evidence="2">Metallophosphoesterase</fullName>
    </submittedName>
</protein>
<dbReference type="InterPro" id="IPR029052">
    <property type="entry name" value="Metallo-depent_PP-like"/>
</dbReference>
<proteinExistence type="predicted"/>
<evidence type="ECO:0000313" key="3">
    <source>
        <dbReference type="Proteomes" id="UP000231388"/>
    </source>
</evidence>
<dbReference type="InterPro" id="IPR005235">
    <property type="entry name" value="YmdB-like"/>
</dbReference>
<dbReference type="PANTHER" id="PTHR36303">
    <property type="entry name" value="2',3'-CYCLIC-NUCLEOTIDE 2'-PHOSPHODIESTERASE"/>
    <property type="match status" value="1"/>
</dbReference>
<feature type="active site" description="Proton donor" evidence="1">
    <location>
        <position position="68"/>
    </location>
</feature>
<organism evidence="2 3">
    <name type="scientific">candidate division WWE3 bacterium CG23_combo_of_CG06-09_8_20_14_all_40_14</name>
    <dbReference type="NCBI Taxonomy" id="1975095"/>
    <lineage>
        <taxon>Bacteria</taxon>
        <taxon>Katanobacteria</taxon>
    </lineage>
</organism>
<dbReference type="AlphaFoldDB" id="A0A2G9XD11"/>
<accession>A0A2G9XD11</accession>
<evidence type="ECO:0000313" key="2">
    <source>
        <dbReference type="EMBL" id="PIP04865.1"/>
    </source>
</evidence>
<dbReference type="Gene3D" id="3.60.21.10">
    <property type="match status" value="1"/>
</dbReference>
<sequence length="265" mass="29050">MKILFIGDIVGRLGRVAIASLLPTIKRGDNISLCIANSDNIAGGRGVTAQTLREVQNAQVDFFTSGDHIFDIKGFDNDIKNLPFIVRPANFTADSPGNEYGILDLGKLGRFGIVSLLGRTFIKTNSECPFRTIDRVLSELERESLSGIFVDFHAEATSEKVAMGYYLDGRVTALVGTHTHIPTADCRILPKGTAFVSDIGMTGALNAVLGVKKEIVINNFVSSMQKKFLWEDVGEAIFSSVVIDYNEKKGRVLSIKRMDKVFKNN</sequence>
<comment type="caution">
    <text evidence="2">The sequence shown here is derived from an EMBL/GenBank/DDBJ whole genome shotgun (WGS) entry which is preliminary data.</text>
</comment>
<dbReference type="PIRSF" id="PIRSF004789">
    <property type="entry name" value="DR1281"/>
    <property type="match status" value="1"/>
</dbReference>
<dbReference type="PANTHER" id="PTHR36303:SF1">
    <property type="entry name" value="2',3'-CYCLIC-NUCLEOTIDE 2'-PHOSPHODIESTERASE"/>
    <property type="match status" value="1"/>
</dbReference>
<evidence type="ECO:0000256" key="1">
    <source>
        <dbReference type="PIRSR" id="PIRSR004789-50"/>
    </source>
</evidence>
<reference evidence="2 3" key="1">
    <citation type="submission" date="2017-09" db="EMBL/GenBank/DDBJ databases">
        <title>Depth-based differentiation of microbial function through sediment-hosted aquifers and enrichment of novel symbionts in the deep terrestrial subsurface.</title>
        <authorList>
            <person name="Probst A.J."/>
            <person name="Ladd B."/>
            <person name="Jarett J.K."/>
            <person name="Geller-Mcgrath D.E."/>
            <person name="Sieber C.M."/>
            <person name="Emerson J.B."/>
            <person name="Anantharaman K."/>
            <person name="Thomas B.C."/>
            <person name="Malmstrom R."/>
            <person name="Stieglmeier M."/>
            <person name="Klingl A."/>
            <person name="Woyke T."/>
            <person name="Ryan C.M."/>
            <person name="Banfield J.F."/>
        </authorList>
    </citation>
    <scope>NUCLEOTIDE SEQUENCE [LARGE SCALE GENOMIC DNA]</scope>
    <source>
        <strain evidence="2">CG23_combo_of_CG06-09_8_20_14_all_40_14</strain>
    </source>
</reference>
<dbReference type="Pfam" id="PF13277">
    <property type="entry name" value="YmdB"/>
    <property type="match status" value="1"/>
</dbReference>
<dbReference type="Proteomes" id="UP000231388">
    <property type="component" value="Unassembled WGS sequence"/>
</dbReference>
<dbReference type="SUPFAM" id="SSF56300">
    <property type="entry name" value="Metallo-dependent phosphatases"/>
    <property type="match status" value="1"/>
</dbReference>
<dbReference type="EMBL" id="PCQY01000002">
    <property type="protein sequence ID" value="PIP04865.1"/>
    <property type="molecule type" value="Genomic_DNA"/>
</dbReference>
<name>A0A2G9XD11_UNCKA</name>